<accession>A0AA40LP98</accession>
<feature type="region of interest" description="Disordered" evidence="2">
    <location>
        <begin position="322"/>
        <end position="347"/>
    </location>
</feature>
<protein>
    <recommendedName>
        <fullName evidence="3">CPL domain-containing protein</fullName>
    </recommendedName>
</protein>
<dbReference type="PANTHER" id="PTHR13389">
    <property type="entry name" value="PUMILIO HOMOLOG 3"/>
    <property type="match status" value="1"/>
</dbReference>
<feature type="compositionally biased region" description="Basic and acidic residues" evidence="2">
    <location>
        <begin position="191"/>
        <end position="219"/>
    </location>
</feature>
<gene>
    <name evidence="4" type="ORF">QTO34_019720</name>
</gene>
<dbReference type="InterPro" id="IPR012959">
    <property type="entry name" value="CPL_dom"/>
</dbReference>
<evidence type="ECO:0000313" key="5">
    <source>
        <dbReference type="Proteomes" id="UP001177744"/>
    </source>
</evidence>
<feature type="region of interest" description="Disordered" evidence="2">
    <location>
        <begin position="183"/>
        <end position="219"/>
    </location>
</feature>
<dbReference type="EMBL" id="JAULJE010000009">
    <property type="protein sequence ID" value="KAK1339047.1"/>
    <property type="molecule type" value="Genomic_DNA"/>
</dbReference>
<keyword evidence="5" id="KW-1185">Reference proteome</keyword>
<comment type="caution">
    <text evidence="4">The sequence shown here is derived from an EMBL/GenBank/DDBJ whole genome shotgun (WGS) entry which is preliminary data.</text>
</comment>
<evidence type="ECO:0000256" key="1">
    <source>
        <dbReference type="ARBA" id="ARBA00022884"/>
    </source>
</evidence>
<sequence>MHGTPKVRKVTVKAMKTYVEKILHIQYKKSLKFCRKETETHPVKKVTEIRRRELLESISPALLSYLQDHPQETVLGKSACVRVSCILGAAIGDTQPAMNAIASLAAAELCPGRKDGEPPPAGPLVLKWLIEQDKKTKENGRDGCFAKTLVEHVGMENLKSWLSSDQEIASNVKAGLKSLIPTLERKKKKSPAKEQDNRVGTSQKEHPKDEPHREHQSADCRAHSWQVQLQGCEPLSLLRQRQWSWVPVRWCTRPFRSLRLGGGLRKAWWRSRQAPSSHAFDGPRRDVSWLPQRPLLCCSTAMAQTLSSRRHWRRELSVLPAQSATPATPSPAPCASLWPNRGHSGVM</sequence>
<feature type="non-terminal residue" evidence="4">
    <location>
        <position position="347"/>
    </location>
</feature>
<evidence type="ECO:0000259" key="3">
    <source>
        <dbReference type="Pfam" id="PF08144"/>
    </source>
</evidence>
<name>A0AA40LP98_CNENI</name>
<dbReference type="GO" id="GO:0005730">
    <property type="term" value="C:nucleolus"/>
    <property type="evidence" value="ECO:0007669"/>
    <property type="project" value="TreeGrafter"/>
</dbReference>
<evidence type="ECO:0000313" key="4">
    <source>
        <dbReference type="EMBL" id="KAK1339047.1"/>
    </source>
</evidence>
<dbReference type="PANTHER" id="PTHR13389:SF0">
    <property type="entry name" value="PUMILIO HOMOLOG 3"/>
    <property type="match status" value="1"/>
</dbReference>
<dbReference type="GO" id="GO:0003729">
    <property type="term" value="F:mRNA binding"/>
    <property type="evidence" value="ECO:0007669"/>
    <property type="project" value="TreeGrafter"/>
</dbReference>
<proteinExistence type="predicted"/>
<keyword evidence="1" id="KW-0694">RNA-binding</keyword>
<reference evidence="4" key="1">
    <citation type="submission" date="2023-06" db="EMBL/GenBank/DDBJ databases">
        <title>Reference genome for the Northern bat (Eptesicus nilssonii), a most northern bat species.</title>
        <authorList>
            <person name="Laine V.N."/>
            <person name="Pulliainen A.T."/>
            <person name="Lilley T.M."/>
        </authorList>
    </citation>
    <scope>NUCLEOTIDE SEQUENCE</scope>
    <source>
        <strain evidence="4">BLF_Eptnil</strain>
        <tissue evidence="4">Kidney</tissue>
    </source>
</reference>
<organism evidence="4 5">
    <name type="scientific">Cnephaeus nilssonii</name>
    <name type="common">Northern bat</name>
    <name type="synonym">Eptesicus nilssonii</name>
    <dbReference type="NCBI Taxonomy" id="3371016"/>
    <lineage>
        <taxon>Eukaryota</taxon>
        <taxon>Metazoa</taxon>
        <taxon>Chordata</taxon>
        <taxon>Craniata</taxon>
        <taxon>Vertebrata</taxon>
        <taxon>Euteleostomi</taxon>
        <taxon>Mammalia</taxon>
        <taxon>Eutheria</taxon>
        <taxon>Laurasiatheria</taxon>
        <taxon>Chiroptera</taxon>
        <taxon>Yangochiroptera</taxon>
        <taxon>Vespertilionidae</taxon>
        <taxon>Cnephaeus</taxon>
    </lineage>
</organism>
<dbReference type="InterPro" id="IPR040059">
    <property type="entry name" value="PUM3"/>
</dbReference>
<dbReference type="AlphaFoldDB" id="A0AA40LP98"/>
<dbReference type="Pfam" id="PF08144">
    <property type="entry name" value="CPL"/>
    <property type="match status" value="1"/>
</dbReference>
<feature type="domain" description="CPL" evidence="3">
    <location>
        <begin position="17"/>
        <end position="141"/>
    </location>
</feature>
<dbReference type="Proteomes" id="UP001177744">
    <property type="component" value="Unassembled WGS sequence"/>
</dbReference>
<evidence type="ECO:0000256" key="2">
    <source>
        <dbReference type="SAM" id="MobiDB-lite"/>
    </source>
</evidence>
<dbReference type="GO" id="GO:0006417">
    <property type="term" value="P:regulation of translation"/>
    <property type="evidence" value="ECO:0007669"/>
    <property type="project" value="TreeGrafter"/>
</dbReference>